<reference evidence="1 2" key="2">
    <citation type="submission" date="2018-11" db="EMBL/GenBank/DDBJ databases">
        <authorList>
            <consortium name="Pathogen Informatics"/>
        </authorList>
    </citation>
    <scope>NUCLEOTIDE SEQUENCE [LARGE SCALE GENOMIC DNA]</scope>
    <source>
        <strain evidence="1 2">MHpl1</strain>
    </source>
</reference>
<evidence type="ECO:0000313" key="3">
    <source>
        <dbReference type="WBParaSite" id="HPLM_0001286701-mRNA-1"/>
    </source>
</evidence>
<dbReference type="EMBL" id="UZAF01017999">
    <property type="protein sequence ID" value="VDO46944.1"/>
    <property type="molecule type" value="Genomic_DNA"/>
</dbReference>
<protein>
    <submittedName>
        <fullName evidence="3">DNA primase</fullName>
    </submittedName>
</protein>
<evidence type="ECO:0000313" key="1">
    <source>
        <dbReference type="EMBL" id="VDO46944.1"/>
    </source>
</evidence>
<dbReference type="AlphaFoldDB" id="A0A0N4WNJ8"/>
<reference evidence="3" key="1">
    <citation type="submission" date="2017-02" db="UniProtKB">
        <authorList>
            <consortium name="WormBaseParasite"/>
        </authorList>
    </citation>
    <scope>IDENTIFICATION</scope>
</reference>
<gene>
    <name evidence="1" type="ORF">HPLM_LOCUS12859</name>
</gene>
<organism evidence="3">
    <name type="scientific">Haemonchus placei</name>
    <name type="common">Barber's pole worm</name>
    <dbReference type="NCBI Taxonomy" id="6290"/>
    <lineage>
        <taxon>Eukaryota</taxon>
        <taxon>Metazoa</taxon>
        <taxon>Ecdysozoa</taxon>
        <taxon>Nematoda</taxon>
        <taxon>Chromadorea</taxon>
        <taxon>Rhabditida</taxon>
        <taxon>Rhabditina</taxon>
        <taxon>Rhabditomorpha</taxon>
        <taxon>Strongyloidea</taxon>
        <taxon>Trichostrongylidae</taxon>
        <taxon>Haemonchus</taxon>
    </lineage>
</organism>
<accession>A0A0N4WNJ8</accession>
<name>A0A0N4WNJ8_HAEPC</name>
<sequence length="49" mass="5739">MLLDAFLEFYGWIDLDETRLCGAIAHEIHIKERLECDHFAKNLFRAEGS</sequence>
<dbReference type="WBParaSite" id="HPLM_0001286701-mRNA-1">
    <property type="protein sequence ID" value="HPLM_0001286701-mRNA-1"/>
    <property type="gene ID" value="HPLM_0001286701"/>
</dbReference>
<evidence type="ECO:0000313" key="2">
    <source>
        <dbReference type="Proteomes" id="UP000268014"/>
    </source>
</evidence>
<keyword evidence="2" id="KW-1185">Reference proteome</keyword>
<proteinExistence type="predicted"/>
<dbReference type="Proteomes" id="UP000268014">
    <property type="component" value="Unassembled WGS sequence"/>
</dbReference>